<proteinExistence type="predicted"/>
<dbReference type="Proteomes" id="UP000315648">
    <property type="component" value="Unassembled WGS sequence"/>
</dbReference>
<comment type="caution">
    <text evidence="2">The sequence shown here is derived from an EMBL/GenBank/DDBJ whole genome shotgun (WGS) entry which is preliminary data.</text>
</comment>
<keyword evidence="1" id="KW-0812">Transmembrane</keyword>
<keyword evidence="1" id="KW-1133">Transmembrane helix</keyword>
<dbReference type="AlphaFoldDB" id="A0A556QN45"/>
<reference evidence="2 3" key="1">
    <citation type="submission" date="2019-07" db="EMBL/GenBank/DDBJ databases">
        <title>Description of 53C-WASEF.</title>
        <authorList>
            <person name="Pitt A."/>
            <person name="Hahn M.W."/>
        </authorList>
    </citation>
    <scope>NUCLEOTIDE SEQUENCE [LARGE SCALE GENOMIC DNA]</scope>
    <source>
        <strain evidence="2 3">53C-WASEF</strain>
    </source>
</reference>
<evidence type="ECO:0000256" key="1">
    <source>
        <dbReference type="SAM" id="Phobius"/>
    </source>
</evidence>
<evidence type="ECO:0000313" key="3">
    <source>
        <dbReference type="Proteomes" id="UP000315648"/>
    </source>
</evidence>
<dbReference type="OrthoDB" id="292264at2"/>
<feature type="transmembrane region" description="Helical" evidence="1">
    <location>
        <begin position="88"/>
        <end position="107"/>
    </location>
</feature>
<keyword evidence="1" id="KW-0472">Membrane</keyword>
<name>A0A556QN45_9BACT</name>
<gene>
    <name evidence="2" type="ORF">FPL22_01795</name>
</gene>
<organism evidence="2 3">
    <name type="scientific">Rariglobus hedericola</name>
    <dbReference type="NCBI Taxonomy" id="2597822"/>
    <lineage>
        <taxon>Bacteria</taxon>
        <taxon>Pseudomonadati</taxon>
        <taxon>Verrucomicrobiota</taxon>
        <taxon>Opitutia</taxon>
        <taxon>Opitutales</taxon>
        <taxon>Opitutaceae</taxon>
        <taxon>Rariglobus</taxon>
    </lineage>
</organism>
<accession>A0A556QN45</accession>
<protein>
    <submittedName>
        <fullName evidence="2">Uncharacterized protein</fullName>
    </submittedName>
</protein>
<feature type="transmembrane region" description="Helical" evidence="1">
    <location>
        <begin position="156"/>
        <end position="180"/>
    </location>
</feature>
<evidence type="ECO:0000313" key="2">
    <source>
        <dbReference type="EMBL" id="TSJ78070.1"/>
    </source>
</evidence>
<dbReference type="EMBL" id="VMBG01000001">
    <property type="protein sequence ID" value="TSJ78070.1"/>
    <property type="molecule type" value="Genomic_DNA"/>
</dbReference>
<dbReference type="RefSeq" id="WP_144228411.1">
    <property type="nucleotide sequence ID" value="NZ_CBCRVV010000001.1"/>
</dbReference>
<keyword evidence="3" id="KW-1185">Reference proteome</keyword>
<sequence length="182" mass="20100">MPIPPPIPSPATTPPPLSFQDELALRMSQPLLVEGRPLAGTEGMTLGDVELDVLKGGRFVRYYWNISVVVLSFRNSTALTYVRSDRSAGMGALGWGTVSLFFGWWGFPWGIVHTPLSLWHNTRGGSDHTHEVLKAYLGDDHSNEIIKQAPRRKADAALWILRGLVLSFVAMIAIFIYQVANA</sequence>